<dbReference type="InterPro" id="IPR000515">
    <property type="entry name" value="MetI-like"/>
</dbReference>
<protein>
    <recommendedName>
        <fullName evidence="10">Phosphate transport system permease protein</fullName>
    </recommendedName>
</protein>
<evidence type="ECO:0000256" key="10">
    <source>
        <dbReference type="RuleBase" id="RU363054"/>
    </source>
</evidence>
<keyword evidence="6 9" id="KW-0812">Transmembrane</keyword>
<dbReference type="Proteomes" id="UP000263273">
    <property type="component" value="Unassembled WGS sequence"/>
</dbReference>
<dbReference type="GO" id="GO:0006817">
    <property type="term" value="P:phosphate ion transport"/>
    <property type="evidence" value="ECO:0007669"/>
    <property type="project" value="UniProtKB-KW"/>
</dbReference>
<comment type="caution">
    <text evidence="12">The sequence shown here is derived from an EMBL/GenBank/DDBJ whole genome shotgun (WGS) entry which is preliminary data.</text>
</comment>
<comment type="function">
    <text evidence="10">Part of the binding-protein-dependent transport system for phosphate; probably responsible for the translocation of the substrate across the membrane.</text>
</comment>
<feature type="non-terminal residue" evidence="12">
    <location>
        <position position="270"/>
    </location>
</feature>
<feature type="domain" description="ABC transmembrane type-1" evidence="11">
    <location>
        <begin position="53"/>
        <end position="261"/>
    </location>
</feature>
<reference evidence="12 13" key="1">
    <citation type="journal article" date="2018" name="Nat. Biotechnol.">
        <title>A standardized bacterial taxonomy based on genome phylogeny substantially revises the tree of life.</title>
        <authorList>
            <person name="Parks D.H."/>
            <person name="Chuvochina M."/>
            <person name="Waite D.W."/>
            <person name="Rinke C."/>
            <person name="Skarshewski A."/>
            <person name="Chaumeil P.A."/>
            <person name="Hugenholtz P."/>
        </authorList>
    </citation>
    <scope>NUCLEOTIDE SEQUENCE [LARGE SCALE GENOMIC DNA]</scope>
    <source>
        <strain evidence="12">UBA10948</strain>
    </source>
</reference>
<dbReference type="GO" id="GO:0005315">
    <property type="term" value="F:phosphate transmembrane transporter activity"/>
    <property type="evidence" value="ECO:0007669"/>
    <property type="project" value="InterPro"/>
</dbReference>
<dbReference type="SUPFAM" id="SSF161098">
    <property type="entry name" value="MetI-like"/>
    <property type="match status" value="1"/>
</dbReference>
<evidence type="ECO:0000256" key="5">
    <source>
        <dbReference type="ARBA" id="ARBA00022592"/>
    </source>
</evidence>
<keyword evidence="7 9" id="KW-1133">Transmembrane helix</keyword>
<evidence type="ECO:0000256" key="4">
    <source>
        <dbReference type="ARBA" id="ARBA00022475"/>
    </source>
</evidence>
<organism evidence="12 13">
    <name type="scientific">Syntrophomonas wolfei</name>
    <dbReference type="NCBI Taxonomy" id="863"/>
    <lineage>
        <taxon>Bacteria</taxon>
        <taxon>Bacillati</taxon>
        <taxon>Bacillota</taxon>
        <taxon>Clostridia</taxon>
        <taxon>Eubacteriales</taxon>
        <taxon>Syntrophomonadaceae</taxon>
        <taxon>Syntrophomonas</taxon>
    </lineage>
</organism>
<evidence type="ECO:0000256" key="8">
    <source>
        <dbReference type="ARBA" id="ARBA00023136"/>
    </source>
</evidence>
<evidence type="ECO:0000313" key="13">
    <source>
        <dbReference type="Proteomes" id="UP000263273"/>
    </source>
</evidence>
<evidence type="ECO:0000256" key="9">
    <source>
        <dbReference type="RuleBase" id="RU363032"/>
    </source>
</evidence>
<evidence type="ECO:0000256" key="6">
    <source>
        <dbReference type="ARBA" id="ARBA00022692"/>
    </source>
</evidence>
<dbReference type="PROSITE" id="PS50928">
    <property type="entry name" value="ABC_TM1"/>
    <property type="match status" value="1"/>
</dbReference>
<evidence type="ECO:0000256" key="1">
    <source>
        <dbReference type="ARBA" id="ARBA00004651"/>
    </source>
</evidence>
<keyword evidence="5 10" id="KW-0592">Phosphate transport</keyword>
<evidence type="ECO:0000313" key="12">
    <source>
        <dbReference type="EMBL" id="HBK54131.1"/>
    </source>
</evidence>
<keyword evidence="3 9" id="KW-0813">Transport</keyword>
<feature type="transmembrane region" description="Helical" evidence="9">
    <location>
        <begin position="241"/>
        <end position="264"/>
    </location>
</feature>
<dbReference type="AlphaFoldDB" id="A0A354YZJ2"/>
<dbReference type="CDD" id="cd06261">
    <property type="entry name" value="TM_PBP2"/>
    <property type="match status" value="1"/>
</dbReference>
<dbReference type="Gene3D" id="1.10.3720.10">
    <property type="entry name" value="MetI-like"/>
    <property type="match status" value="1"/>
</dbReference>
<feature type="transmembrane region" description="Helical" evidence="9">
    <location>
        <begin position="176"/>
        <end position="197"/>
    </location>
</feature>
<proteinExistence type="inferred from homology"/>
<comment type="similarity">
    <text evidence="2 10">Belongs to the binding-protein-dependent transport system permease family. CysTW subfamily.</text>
</comment>
<dbReference type="EMBL" id="DNZF01000205">
    <property type="protein sequence ID" value="HBK54131.1"/>
    <property type="molecule type" value="Genomic_DNA"/>
</dbReference>
<dbReference type="PANTHER" id="PTHR30425">
    <property type="entry name" value="PHOSPHATE TRANSPORT SYSTEM PERMEASE PROTEIN PST"/>
    <property type="match status" value="1"/>
</dbReference>
<dbReference type="InterPro" id="IPR011864">
    <property type="entry name" value="Phosphate_PstC"/>
</dbReference>
<evidence type="ECO:0000259" key="11">
    <source>
        <dbReference type="PROSITE" id="PS50928"/>
    </source>
</evidence>
<feature type="transmembrane region" description="Helical" evidence="9">
    <location>
        <begin position="123"/>
        <end position="144"/>
    </location>
</feature>
<dbReference type="NCBIfam" id="TIGR02138">
    <property type="entry name" value="phosphate_pstC"/>
    <property type="match status" value="1"/>
</dbReference>
<keyword evidence="8 9" id="KW-0472">Membrane</keyword>
<dbReference type="STRING" id="378794.GCA_001570625_01741"/>
<feature type="transmembrane region" description="Helical" evidence="9">
    <location>
        <begin position="94"/>
        <end position="117"/>
    </location>
</feature>
<evidence type="ECO:0000256" key="3">
    <source>
        <dbReference type="ARBA" id="ARBA00022448"/>
    </source>
</evidence>
<dbReference type="InterPro" id="IPR035906">
    <property type="entry name" value="MetI-like_sf"/>
</dbReference>
<accession>A0A354YZJ2</accession>
<comment type="caution">
    <text evidence="10">Lacks conserved residue(s) required for the propagation of feature annotation.</text>
</comment>
<dbReference type="GO" id="GO:0005886">
    <property type="term" value="C:plasma membrane"/>
    <property type="evidence" value="ECO:0007669"/>
    <property type="project" value="UniProtKB-SubCell"/>
</dbReference>
<keyword evidence="4 10" id="KW-1003">Cell membrane</keyword>
<evidence type="ECO:0000256" key="7">
    <source>
        <dbReference type="ARBA" id="ARBA00022989"/>
    </source>
</evidence>
<name>A0A354YZJ2_9FIRM</name>
<sequence>MLSAVVSIMALLLISVFIFSRGVPLIASVGLGDFLFSLEWKPIQGKFGIGAMFVGSLLLTSASLAWAVPLGLLTAIFMAEIAPPPVGRIMTRMVSLLAGIPSVVYGFFGLVIIVPLIRNYLGGTGMSVLAGAIILGIMILPTIINISRDAIQAVPLVYKESSLALGASHYQTIGRLILPAASSGIITAVVLAMGRAIGETMAVVMVTGNAAIIPDSLLAPLRTMTSNIVLEMGYAAGDHQAALFATGAILFIFILLLNLLLNFIRRAGKR</sequence>
<dbReference type="Pfam" id="PF00528">
    <property type="entry name" value="BPD_transp_1"/>
    <property type="match status" value="1"/>
</dbReference>
<evidence type="ECO:0000256" key="2">
    <source>
        <dbReference type="ARBA" id="ARBA00007069"/>
    </source>
</evidence>
<feature type="transmembrane region" description="Helical" evidence="9">
    <location>
        <begin position="51"/>
        <end position="82"/>
    </location>
</feature>
<comment type="subcellular location">
    <subcellularLocation>
        <location evidence="1 9">Cell membrane</location>
        <topology evidence="1 9">Multi-pass membrane protein</topology>
    </subcellularLocation>
</comment>
<dbReference type="PANTHER" id="PTHR30425:SF1">
    <property type="entry name" value="PHOSPHATE TRANSPORT SYSTEM PERMEASE PROTEIN PSTC"/>
    <property type="match status" value="1"/>
</dbReference>
<gene>
    <name evidence="12" type="primary">pstC</name>
    <name evidence="12" type="ORF">DDZ44_09365</name>
</gene>
<dbReference type="InterPro" id="IPR051124">
    <property type="entry name" value="Phosphate_Transport_Permease"/>
</dbReference>